<dbReference type="Proteomes" id="UP000031012">
    <property type="component" value="Unassembled WGS sequence"/>
</dbReference>
<sequence length="143" mass="16103">MGNLYSLLFIPVLVACSGTVDLLVSGNANNGIIFQLSKSNAKKLDSGFRFYVMDNSTVPAGTLKETVWEIKISREIKWFNFKNDYAYKWTYGVKPSGFKETVKPKQLKLNTQYYYSIDGGTGYHGSGCFYLNENKMVVDSKSC</sequence>
<organism evidence="1 2">
    <name type="scientific">Acinetobacter oleivorans</name>
    <dbReference type="NCBI Taxonomy" id="1148157"/>
    <lineage>
        <taxon>Bacteria</taxon>
        <taxon>Pseudomonadati</taxon>
        <taxon>Pseudomonadota</taxon>
        <taxon>Gammaproteobacteria</taxon>
        <taxon>Moraxellales</taxon>
        <taxon>Moraxellaceae</taxon>
        <taxon>Acinetobacter</taxon>
    </lineage>
</organism>
<evidence type="ECO:0000313" key="1">
    <source>
        <dbReference type="EMBL" id="KHN66648.1"/>
    </source>
</evidence>
<name>A0A0B2UB63_9GAMM</name>
<protein>
    <submittedName>
        <fullName evidence="1">Uncharacterized protein</fullName>
    </submittedName>
</protein>
<comment type="caution">
    <text evidence="1">The sequence shown here is derived from an EMBL/GenBank/DDBJ whole genome shotgun (WGS) entry which is preliminary data.</text>
</comment>
<proteinExistence type="predicted"/>
<dbReference type="AlphaFoldDB" id="A0A0B2UB63"/>
<accession>A0A0B2UB63</accession>
<gene>
    <name evidence="1" type="ORF">DH17_01170</name>
</gene>
<evidence type="ECO:0000313" key="2">
    <source>
        <dbReference type="Proteomes" id="UP000031012"/>
    </source>
</evidence>
<dbReference type="EMBL" id="JHQK01000010">
    <property type="protein sequence ID" value="KHN66648.1"/>
    <property type="molecule type" value="Genomic_DNA"/>
</dbReference>
<reference evidence="1 2" key="1">
    <citation type="submission" date="2014-03" db="EMBL/GenBank/DDBJ databases">
        <title>Genome sequence of the diesel-degrader and plant-growth promoter Acinetobacter oleivorans PF-1 isolated from the roots of poplar tree.</title>
        <authorList>
            <person name="Gkorezis P."/>
            <person name="van Hamme J."/>
            <person name="Rineau F."/>
            <person name="Vangronsveld J."/>
            <person name="Francetti A."/>
        </authorList>
    </citation>
    <scope>NUCLEOTIDE SEQUENCE [LARGE SCALE GENOMIC DNA]</scope>
    <source>
        <strain evidence="1 2">PF1</strain>
    </source>
</reference>